<name>A0A0D2BIM2_9EURO</name>
<dbReference type="PANTHER" id="PTHR12598:SF0">
    <property type="entry name" value="COPPER HOMEOSTASIS PROTEIN CUTC HOMOLOG"/>
    <property type="match status" value="1"/>
</dbReference>
<dbReference type="InterPro" id="IPR005627">
    <property type="entry name" value="CutC-like"/>
</dbReference>
<gene>
    <name evidence="3" type="ORF">PV08_02718</name>
</gene>
<dbReference type="Gene3D" id="3.20.20.380">
    <property type="entry name" value="Copper homeostasis (CutC) domain"/>
    <property type="match status" value="1"/>
</dbReference>
<evidence type="ECO:0000256" key="1">
    <source>
        <dbReference type="ARBA" id="ARBA00007768"/>
    </source>
</evidence>
<dbReference type="GO" id="GO:0005507">
    <property type="term" value="F:copper ion binding"/>
    <property type="evidence" value="ECO:0007669"/>
    <property type="project" value="TreeGrafter"/>
</dbReference>
<dbReference type="Proteomes" id="UP000053328">
    <property type="component" value="Unassembled WGS sequence"/>
</dbReference>
<keyword evidence="4" id="KW-1185">Reference proteome</keyword>
<sequence>MAPLLEIACFNPDSAIAAIASGAHRIELCDDADLGGTTPSVAWLLRIRSEVNNGRQKLHPEEIAIPINVMVRPRGGDFVYTRAEYETMKETIATLKGTGIVDGFVFGILREDGTVDVEKTRELVTLASPLPCTFHRAFDEVKDLSRALEGVVSCGITTILTSGGAANAVQGAEVLHQLVQRAAGRVTIMPGGGVRSANLALLHETIGSSAYHSSALIDSQPVANANEIQLMMDILRPATG</sequence>
<evidence type="ECO:0000313" key="4">
    <source>
        <dbReference type="Proteomes" id="UP000053328"/>
    </source>
</evidence>
<comment type="similarity">
    <text evidence="1">Belongs to the CutC family.</text>
</comment>
<reference evidence="3 4" key="1">
    <citation type="submission" date="2015-01" db="EMBL/GenBank/DDBJ databases">
        <title>The Genome Sequence of Exophiala spinifera CBS89968.</title>
        <authorList>
            <consortium name="The Broad Institute Genomics Platform"/>
            <person name="Cuomo C."/>
            <person name="de Hoog S."/>
            <person name="Gorbushina A."/>
            <person name="Stielow B."/>
            <person name="Teixiera M."/>
            <person name="Abouelleil A."/>
            <person name="Chapman S.B."/>
            <person name="Priest M."/>
            <person name="Young S.K."/>
            <person name="Wortman J."/>
            <person name="Nusbaum C."/>
            <person name="Birren B."/>
        </authorList>
    </citation>
    <scope>NUCLEOTIDE SEQUENCE [LARGE SCALE GENOMIC DNA]</scope>
    <source>
        <strain evidence="3 4">CBS 89968</strain>
    </source>
</reference>
<dbReference type="STRING" id="91928.A0A0D2BIM2"/>
<dbReference type="InterPro" id="IPR036822">
    <property type="entry name" value="CutC-like_dom_sf"/>
</dbReference>
<dbReference type="HOGENOM" id="CLU_050555_3_2_1"/>
<dbReference type="PANTHER" id="PTHR12598">
    <property type="entry name" value="COPPER HOMEOSTASIS PROTEIN CUTC"/>
    <property type="match status" value="1"/>
</dbReference>
<protein>
    <recommendedName>
        <fullName evidence="2">Copper homeostasis protein cutC homolog</fullName>
    </recommendedName>
</protein>
<dbReference type="HAMAP" id="MF_00795">
    <property type="entry name" value="CutC"/>
    <property type="match status" value="1"/>
</dbReference>
<dbReference type="EMBL" id="KN847493">
    <property type="protein sequence ID" value="KIW18430.1"/>
    <property type="molecule type" value="Genomic_DNA"/>
</dbReference>
<dbReference type="OrthoDB" id="7392499at2759"/>
<proteinExistence type="inferred from homology"/>
<evidence type="ECO:0000256" key="2">
    <source>
        <dbReference type="ARBA" id="ARBA00019014"/>
    </source>
</evidence>
<dbReference type="Pfam" id="PF03932">
    <property type="entry name" value="CutC"/>
    <property type="match status" value="1"/>
</dbReference>
<dbReference type="RefSeq" id="XP_016238646.1">
    <property type="nucleotide sequence ID" value="XM_016377076.1"/>
</dbReference>
<organism evidence="3 4">
    <name type="scientific">Exophiala spinifera</name>
    <dbReference type="NCBI Taxonomy" id="91928"/>
    <lineage>
        <taxon>Eukaryota</taxon>
        <taxon>Fungi</taxon>
        <taxon>Dikarya</taxon>
        <taxon>Ascomycota</taxon>
        <taxon>Pezizomycotina</taxon>
        <taxon>Eurotiomycetes</taxon>
        <taxon>Chaetothyriomycetidae</taxon>
        <taxon>Chaetothyriales</taxon>
        <taxon>Herpotrichiellaceae</taxon>
        <taxon>Exophiala</taxon>
    </lineage>
</organism>
<dbReference type="VEuPathDB" id="FungiDB:PV08_02718"/>
<dbReference type="AlphaFoldDB" id="A0A0D2BIM2"/>
<evidence type="ECO:0000313" key="3">
    <source>
        <dbReference type="EMBL" id="KIW18430.1"/>
    </source>
</evidence>
<accession>A0A0D2BIM2</accession>
<dbReference type="GeneID" id="27329801"/>
<dbReference type="SUPFAM" id="SSF110395">
    <property type="entry name" value="CutC-like"/>
    <property type="match status" value="1"/>
</dbReference>